<keyword evidence="21" id="KW-1185">Reference proteome</keyword>
<dbReference type="InterPro" id="IPR031322">
    <property type="entry name" value="Shikimate/glucono_kinase"/>
</dbReference>
<name>A0A285X4I9_9FLAO</name>
<evidence type="ECO:0000256" key="16">
    <source>
        <dbReference type="ARBA" id="ARBA00048090"/>
    </source>
</evidence>
<organism evidence="20 21">
    <name type="scientific">Salinimicrobium sediminis</name>
    <dbReference type="NCBI Taxonomy" id="1343891"/>
    <lineage>
        <taxon>Bacteria</taxon>
        <taxon>Pseudomonadati</taxon>
        <taxon>Bacteroidota</taxon>
        <taxon>Flavobacteriia</taxon>
        <taxon>Flavobacteriales</taxon>
        <taxon>Flavobacteriaceae</taxon>
        <taxon>Salinimicrobium</taxon>
    </lineage>
</organism>
<dbReference type="InterPro" id="IPR006183">
    <property type="entry name" value="Pgluconate_DH"/>
</dbReference>
<comment type="subunit">
    <text evidence="6">Homodimer.</text>
</comment>
<keyword evidence="12 18" id="KW-0521">NADP</keyword>
<gene>
    <name evidence="20" type="ORF">SAMN06296241_1781</name>
</gene>
<dbReference type="Proteomes" id="UP000219193">
    <property type="component" value="Unassembled WGS sequence"/>
</dbReference>
<dbReference type="GO" id="GO:0019521">
    <property type="term" value="P:D-gluconate metabolic process"/>
    <property type="evidence" value="ECO:0007669"/>
    <property type="project" value="UniProtKB-KW"/>
</dbReference>
<comment type="pathway">
    <text evidence="2">Carbohydrate acid metabolism.</text>
</comment>
<keyword evidence="10" id="KW-0418">Kinase</keyword>
<evidence type="ECO:0000259" key="19">
    <source>
        <dbReference type="SMART" id="SM01350"/>
    </source>
</evidence>
<dbReference type="SUPFAM" id="SSF51735">
    <property type="entry name" value="NAD(P)-binding Rossmann-fold domains"/>
    <property type="match status" value="1"/>
</dbReference>
<dbReference type="Pfam" id="PF00393">
    <property type="entry name" value="6PGD"/>
    <property type="match status" value="1"/>
</dbReference>
<dbReference type="Gene3D" id="3.40.50.300">
    <property type="entry name" value="P-loop containing nucleotide triphosphate hydrolases"/>
    <property type="match status" value="1"/>
</dbReference>
<keyword evidence="15 18" id="KW-0570">Pentose shunt</keyword>
<feature type="domain" description="6-phosphogluconate dehydrogenase C-terminal" evidence="19">
    <location>
        <begin position="347"/>
        <end position="632"/>
    </location>
</feature>
<dbReference type="Gene3D" id="1.10.1040.10">
    <property type="entry name" value="N-(1-d-carboxylethyl)-l-norvaline Dehydrogenase, domain 2"/>
    <property type="match status" value="1"/>
</dbReference>
<keyword evidence="8" id="KW-0808">Transferase</keyword>
<evidence type="ECO:0000256" key="18">
    <source>
        <dbReference type="RuleBase" id="RU000485"/>
    </source>
</evidence>
<evidence type="ECO:0000256" key="5">
    <source>
        <dbReference type="ARBA" id="ARBA00008420"/>
    </source>
</evidence>
<keyword evidence="14 18" id="KW-0311">Gluconate utilization</keyword>
<sequence length="636" mass="71766">MRRQQVYIVMGVSGVGKTTIGKLLAKQFKIPFFDADDFHPLPNVEKMKAGIPLNDDDRHEWLENLEIKIREWQKAGGAVLACSALKEKYRKQLQSLPQEHITWIFLHSEFEVIHGRIANRENHYFKPELLQSQYDALELPSYGIHIDVDQSPDEIMNEIMDKIKSKSEIGLLGLGVMGKSLALNLASKAYKVSVYNRHVEEREVDVAKKFVIENPELTFLGFDDLKAFVESLKRPRNILLMVNAGKVVDFVIDDLFPFLEEGDLIIDGGNSHYKDTIRRERELREKGILFMGAGISGGEEGARKGPSIMPGGPESSYERVGQILEKIAARDKNGNPCCTYVGPDGAGHFVKMVHNGIEYGEMQLIAETYHLLRFHSGVNPEEIAALFENWNREMQSYLLEISVDILRKKENGDLLLDKILDAAKQKGTGGWSTNAALELGVPLDTISAAVMARNISGMKEERIAAARKYIFQSPEKEKTELPRNILFEAFKATAIINHAIGFDLLTAASKEYNWNLNLSEIARTWTNGCIIRSQLMEDLVEKFRDHQGHLLMNEEIVREIKSIREALSAVVGSVLKAGFPMPVMSAAANYLLSFTAEQSSANMIQAQRDYFGAHMYERTDKPRGDFFHTEWSGEQE</sequence>
<evidence type="ECO:0000256" key="3">
    <source>
        <dbReference type="ARBA" id="ARBA00004874"/>
    </source>
</evidence>
<keyword evidence="11" id="KW-0067">ATP-binding</keyword>
<evidence type="ECO:0000256" key="12">
    <source>
        <dbReference type="ARBA" id="ARBA00022857"/>
    </source>
</evidence>
<keyword evidence="13 18" id="KW-0560">Oxidoreductase</keyword>
<dbReference type="CDD" id="cd02021">
    <property type="entry name" value="GntK"/>
    <property type="match status" value="1"/>
</dbReference>
<evidence type="ECO:0000256" key="13">
    <source>
        <dbReference type="ARBA" id="ARBA00023002"/>
    </source>
</evidence>
<dbReference type="GO" id="GO:0004616">
    <property type="term" value="F:phosphogluconate dehydrogenase (decarboxylating) activity"/>
    <property type="evidence" value="ECO:0007669"/>
    <property type="project" value="UniProtKB-EC"/>
</dbReference>
<dbReference type="PANTHER" id="PTHR11811">
    <property type="entry name" value="6-PHOSPHOGLUCONATE DEHYDROGENASE"/>
    <property type="match status" value="1"/>
</dbReference>
<evidence type="ECO:0000256" key="2">
    <source>
        <dbReference type="ARBA" id="ARBA00004761"/>
    </source>
</evidence>
<dbReference type="RefSeq" id="WP_097056023.1">
    <property type="nucleotide sequence ID" value="NZ_OCMF01000002.1"/>
</dbReference>
<evidence type="ECO:0000256" key="9">
    <source>
        <dbReference type="ARBA" id="ARBA00022741"/>
    </source>
</evidence>
<dbReference type="SUPFAM" id="SSF48179">
    <property type="entry name" value="6-phosphogluconate dehydrogenase C-terminal domain-like"/>
    <property type="match status" value="1"/>
</dbReference>
<comment type="similarity">
    <text evidence="4 18">Belongs to the 6-phosphogluconate dehydrogenase family.</text>
</comment>
<accession>A0A285X4I9</accession>
<dbReference type="SMART" id="SM01350">
    <property type="entry name" value="6PGD"/>
    <property type="match status" value="1"/>
</dbReference>
<dbReference type="InterPro" id="IPR036291">
    <property type="entry name" value="NAD(P)-bd_dom_sf"/>
</dbReference>
<evidence type="ECO:0000256" key="14">
    <source>
        <dbReference type="ARBA" id="ARBA00023064"/>
    </source>
</evidence>
<dbReference type="NCBIfam" id="NF006765">
    <property type="entry name" value="PRK09287.1"/>
    <property type="match status" value="1"/>
</dbReference>
<dbReference type="GO" id="GO:0006098">
    <property type="term" value="P:pentose-phosphate shunt"/>
    <property type="evidence" value="ECO:0007669"/>
    <property type="project" value="UniProtKB-UniPathway"/>
</dbReference>
<dbReference type="UniPathway" id="UPA00115">
    <property type="reaction ID" value="UER00410"/>
</dbReference>
<evidence type="ECO:0000313" key="20">
    <source>
        <dbReference type="EMBL" id="SOC80235.1"/>
    </source>
</evidence>
<dbReference type="OrthoDB" id="9804542at2"/>
<dbReference type="NCBIfam" id="TIGR00873">
    <property type="entry name" value="gnd"/>
    <property type="match status" value="1"/>
</dbReference>
<evidence type="ECO:0000256" key="15">
    <source>
        <dbReference type="ARBA" id="ARBA00023126"/>
    </source>
</evidence>
<dbReference type="GO" id="GO:0005524">
    <property type="term" value="F:ATP binding"/>
    <property type="evidence" value="ECO:0007669"/>
    <property type="project" value="UniProtKB-KW"/>
</dbReference>
<dbReference type="InterPro" id="IPR008927">
    <property type="entry name" value="6-PGluconate_DH-like_C_sf"/>
</dbReference>
<comment type="catalytic activity">
    <reaction evidence="16">
        <text>D-gluconate + ATP = 6-phospho-D-gluconate + ADP + H(+)</text>
        <dbReference type="Rhea" id="RHEA:19433"/>
        <dbReference type="ChEBI" id="CHEBI:15378"/>
        <dbReference type="ChEBI" id="CHEBI:18391"/>
        <dbReference type="ChEBI" id="CHEBI:30616"/>
        <dbReference type="ChEBI" id="CHEBI:58759"/>
        <dbReference type="ChEBI" id="CHEBI:456216"/>
        <dbReference type="EC" id="2.7.1.12"/>
    </reaction>
</comment>
<protein>
    <recommendedName>
        <fullName evidence="7 18">6-phosphogluconate dehydrogenase, decarboxylating</fullName>
        <ecNumber evidence="18">1.1.1.44</ecNumber>
    </recommendedName>
</protein>
<reference evidence="21" key="1">
    <citation type="submission" date="2017-09" db="EMBL/GenBank/DDBJ databases">
        <authorList>
            <person name="Varghese N."/>
            <person name="Submissions S."/>
        </authorList>
    </citation>
    <scope>NUCLEOTIDE SEQUENCE [LARGE SCALE GENOMIC DNA]</scope>
    <source>
        <strain evidence="21">CGMCC 1.12641</strain>
    </source>
</reference>
<evidence type="ECO:0000256" key="11">
    <source>
        <dbReference type="ARBA" id="ARBA00022840"/>
    </source>
</evidence>
<evidence type="ECO:0000256" key="8">
    <source>
        <dbReference type="ARBA" id="ARBA00022679"/>
    </source>
</evidence>
<dbReference type="GO" id="GO:0050661">
    <property type="term" value="F:NADP binding"/>
    <property type="evidence" value="ECO:0007669"/>
    <property type="project" value="InterPro"/>
</dbReference>
<evidence type="ECO:0000256" key="17">
    <source>
        <dbReference type="ARBA" id="ARBA00048640"/>
    </source>
</evidence>
<dbReference type="FunFam" id="1.10.1040.10:FF:000032">
    <property type="entry name" value="6-phosphogluconate dehydrogenase, decarboxylating"/>
    <property type="match status" value="1"/>
</dbReference>
<dbReference type="NCBIfam" id="TIGR01313">
    <property type="entry name" value="therm_gnt_kin"/>
    <property type="match status" value="1"/>
</dbReference>
<dbReference type="InterPro" id="IPR013328">
    <property type="entry name" value="6PGD_dom2"/>
</dbReference>
<evidence type="ECO:0000256" key="7">
    <source>
        <dbReference type="ARBA" id="ARBA00018193"/>
    </source>
</evidence>
<dbReference type="Pfam" id="PF03446">
    <property type="entry name" value="NAD_binding_2"/>
    <property type="match status" value="1"/>
</dbReference>
<dbReference type="Pfam" id="PF01202">
    <property type="entry name" value="SKI"/>
    <property type="match status" value="1"/>
</dbReference>
<dbReference type="InterPro" id="IPR006114">
    <property type="entry name" value="6PGDH_C"/>
</dbReference>
<dbReference type="InterPro" id="IPR006001">
    <property type="entry name" value="Therm_gnt_kin"/>
</dbReference>
<evidence type="ECO:0000256" key="6">
    <source>
        <dbReference type="ARBA" id="ARBA00011738"/>
    </source>
</evidence>
<dbReference type="PRINTS" id="PR00076">
    <property type="entry name" value="6PGDHDRGNASE"/>
</dbReference>
<dbReference type="InterPro" id="IPR027417">
    <property type="entry name" value="P-loop_NTPase"/>
</dbReference>
<dbReference type="EC" id="1.1.1.44" evidence="18"/>
<proteinExistence type="inferred from homology"/>
<evidence type="ECO:0000313" key="21">
    <source>
        <dbReference type="Proteomes" id="UP000219193"/>
    </source>
</evidence>
<evidence type="ECO:0000256" key="1">
    <source>
        <dbReference type="ARBA" id="ARBA00002526"/>
    </source>
</evidence>
<evidence type="ECO:0000256" key="10">
    <source>
        <dbReference type="ARBA" id="ARBA00022777"/>
    </source>
</evidence>
<comment type="function">
    <text evidence="1">Catalyzes the oxidative decarboxylation of 6-phosphogluconate to ribulose 5-phosphate and CO(2), with concomitant reduction of NADP to NADPH.</text>
</comment>
<keyword evidence="9" id="KW-0547">Nucleotide-binding</keyword>
<comment type="similarity">
    <text evidence="5">Belongs to the gluconokinase GntK/GntV family.</text>
</comment>
<dbReference type="InterPro" id="IPR006115">
    <property type="entry name" value="6PGDH_NADP-bd"/>
</dbReference>
<dbReference type="Gene3D" id="1.20.5.320">
    <property type="entry name" value="6-Phosphogluconate Dehydrogenase, domain 3"/>
    <property type="match status" value="1"/>
</dbReference>
<dbReference type="InterPro" id="IPR006113">
    <property type="entry name" value="6PGDH_Gnd/GntZ"/>
</dbReference>
<dbReference type="AlphaFoldDB" id="A0A285X4I9"/>
<dbReference type="FunFam" id="3.40.50.720:FF:000007">
    <property type="entry name" value="6-phosphogluconate dehydrogenase, decarboxylating"/>
    <property type="match status" value="1"/>
</dbReference>
<dbReference type="Gene3D" id="3.40.50.720">
    <property type="entry name" value="NAD(P)-binding Rossmann-like Domain"/>
    <property type="match status" value="1"/>
</dbReference>
<comment type="pathway">
    <text evidence="3 18">Carbohydrate degradation; pentose phosphate pathway; D-ribulose 5-phosphate from D-glucose 6-phosphate (oxidative stage): step 3/3.</text>
</comment>
<evidence type="ECO:0000256" key="4">
    <source>
        <dbReference type="ARBA" id="ARBA00008419"/>
    </source>
</evidence>
<dbReference type="EMBL" id="OCMF01000002">
    <property type="protein sequence ID" value="SOC80235.1"/>
    <property type="molecule type" value="Genomic_DNA"/>
</dbReference>
<dbReference type="SUPFAM" id="SSF52540">
    <property type="entry name" value="P-loop containing nucleoside triphosphate hydrolases"/>
    <property type="match status" value="1"/>
</dbReference>
<comment type="catalytic activity">
    <reaction evidence="17 18">
        <text>6-phospho-D-gluconate + NADP(+) = D-ribulose 5-phosphate + CO2 + NADPH</text>
        <dbReference type="Rhea" id="RHEA:10116"/>
        <dbReference type="ChEBI" id="CHEBI:16526"/>
        <dbReference type="ChEBI" id="CHEBI:57783"/>
        <dbReference type="ChEBI" id="CHEBI:58121"/>
        <dbReference type="ChEBI" id="CHEBI:58349"/>
        <dbReference type="ChEBI" id="CHEBI:58759"/>
        <dbReference type="EC" id="1.1.1.44"/>
    </reaction>
</comment>
<dbReference type="GO" id="GO:0046316">
    <property type="term" value="F:gluconokinase activity"/>
    <property type="evidence" value="ECO:0007669"/>
    <property type="project" value="UniProtKB-EC"/>
</dbReference>